<proteinExistence type="predicted"/>
<organism evidence="1">
    <name type="scientific">uncultured Caudovirales phage</name>
    <dbReference type="NCBI Taxonomy" id="2100421"/>
    <lineage>
        <taxon>Viruses</taxon>
        <taxon>Duplodnaviria</taxon>
        <taxon>Heunggongvirae</taxon>
        <taxon>Uroviricota</taxon>
        <taxon>Caudoviricetes</taxon>
        <taxon>Peduoviridae</taxon>
        <taxon>Maltschvirus</taxon>
        <taxon>Maltschvirus maltsch</taxon>
    </lineage>
</organism>
<name>A0A6J5NW53_9CAUD</name>
<accession>A0A6J5NW53</accession>
<dbReference type="EMBL" id="LR796724">
    <property type="protein sequence ID" value="CAB4161806.1"/>
    <property type="molecule type" value="Genomic_DNA"/>
</dbReference>
<reference evidence="1" key="1">
    <citation type="submission" date="2020-04" db="EMBL/GenBank/DDBJ databases">
        <authorList>
            <person name="Chiriac C."/>
            <person name="Salcher M."/>
            <person name="Ghai R."/>
            <person name="Kavagutti S V."/>
        </authorList>
    </citation>
    <scope>NUCLEOTIDE SEQUENCE</scope>
</reference>
<protein>
    <submittedName>
        <fullName evidence="1">Uncharacterized protein</fullName>
    </submittedName>
</protein>
<gene>
    <name evidence="1" type="ORF">UFOVP776_49</name>
</gene>
<sequence>MIKTYEDDEFERIEREMKWRQMLIDHPPVAIPFISQEEWEALNADQDLL</sequence>
<evidence type="ECO:0000313" key="1">
    <source>
        <dbReference type="EMBL" id="CAB4161806.1"/>
    </source>
</evidence>